<dbReference type="EMBL" id="OU015569">
    <property type="protein sequence ID" value="CAG5098766.1"/>
    <property type="molecule type" value="Genomic_DNA"/>
</dbReference>
<feature type="region of interest" description="Disordered" evidence="2">
    <location>
        <begin position="1"/>
        <end position="29"/>
    </location>
</feature>
<dbReference type="Proteomes" id="UP001158576">
    <property type="component" value="Chromosome XSR"/>
</dbReference>
<reference evidence="3 4" key="1">
    <citation type="submission" date="2021-04" db="EMBL/GenBank/DDBJ databases">
        <authorList>
            <person name="Bliznina A."/>
        </authorList>
    </citation>
    <scope>NUCLEOTIDE SEQUENCE [LARGE SCALE GENOMIC DNA]</scope>
</reference>
<proteinExistence type="predicted"/>
<feature type="coiled-coil region" evidence="1">
    <location>
        <begin position="85"/>
        <end position="177"/>
    </location>
</feature>
<gene>
    <name evidence="3" type="ORF">OKIOD_LOCUS7515</name>
</gene>
<accession>A0ABN7SGF3</accession>
<name>A0ABN7SGF3_OIKDI</name>
<keyword evidence="4" id="KW-1185">Reference proteome</keyword>
<evidence type="ECO:0000313" key="4">
    <source>
        <dbReference type="Proteomes" id="UP001158576"/>
    </source>
</evidence>
<organism evidence="3 4">
    <name type="scientific">Oikopleura dioica</name>
    <name type="common">Tunicate</name>
    <dbReference type="NCBI Taxonomy" id="34765"/>
    <lineage>
        <taxon>Eukaryota</taxon>
        <taxon>Metazoa</taxon>
        <taxon>Chordata</taxon>
        <taxon>Tunicata</taxon>
        <taxon>Appendicularia</taxon>
        <taxon>Copelata</taxon>
        <taxon>Oikopleuridae</taxon>
        <taxon>Oikopleura</taxon>
    </lineage>
</organism>
<keyword evidence="1" id="KW-0175">Coiled coil</keyword>
<evidence type="ECO:0000256" key="2">
    <source>
        <dbReference type="SAM" id="MobiDB-lite"/>
    </source>
</evidence>
<sequence length="361" mass="41753">MSEKNLKITIRKTPSKSDDSSSLSSSTENAIWEDLQQFQSGSPSAFSMGGEYSPITTTPPPVRSLADLRNIFSLPLTSESSSFKLAQIEGENEDLKKLINELKQENRDTNDRLVEIKQELEKERRNNMRLAHKFEQDFEFHKQQIVNDCGRHIEELQEEHREHIRNIERKLNTDQRKQNIFAASETKKLHAEIADLTKDKRDLTYENSLLRIRLKAKRAPKEILISGNFVTAMQQKAIPGYYELDEDICHETMEYRPAYKRRELAQGHRIWLVYNKNDRVWNFQPTKKLFSSVSLIFIRSRAVFPTLISSEAVKMASNGQTGWTKIPLDIKQSPTAVEIPIHIDDELSEDDDKVPVVLLDV</sequence>
<protein>
    <submittedName>
        <fullName evidence="3">Oidioi.mRNA.OKI2018_I69.XSR.g15957.t1.cds</fullName>
    </submittedName>
</protein>
<evidence type="ECO:0000256" key="1">
    <source>
        <dbReference type="SAM" id="Coils"/>
    </source>
</evidence>
<evidence type="ECO:0000313" key="3">
    <source>
        <dbReference type="EMBL" id="CAG5098766.1"/>
    </source>
</evidence>